<feature type="compositionally biased region" description="Polar residues" evidence="1">
    <location>
        <begin position="76"/>
        <end position="92"/>
    </location>
</feature>
<proteinExistence type="predicted"/>
<accession>A0A812EMB7</accession>
<evidence type="ECO:0000256" key="1">
    <source>
        <dbReference type="SAM" id="MobiDB-lite"/>
    </source>
</evidence>
<sequence>MSLNLGVHYGFAGRYQLWSCSTSQGLKWNKVDITVQLIHFDPVVNVYIDASVSGDATIAIGNIAKAGDGSKEKQCQSRFGNPTTSLEFSTTRRIPPGGTTSTFVSSSGKPISILNTNHHSKPTITTDILQDRNYGTTDSNGKNNSVKTDEWSQQKSHKFKRGAVIGASVAAGVLVVALTVFSIFMFKRNKRMWNIQKATNHEIETPYKGFVNQLGS</sequence>
<feature type="region of interest" description="Disordered" evidence="1">
    <location>
        <begin position="131"/>
        <end position="153"/>
    </location>
</feature>
<evidence type="ECO:0000313" key="4">
    <source>
        <dbReference type="Proteomes" id="UP000597762"/>
    </source>
</evidence>
<keyword evidence="4" id="KW-1185">Reference proteome</keyword>
<keyword evidence="2" id="KW-0472">Membrane</keyword>
<dbReference type="Proteomes" id="UP000597762">
    <property type="component" value="Unassembled WGS sequence"/>
</dbReference>
<feature type="transmembrane region" description="Helical" evidence="2">
    <location>
        <begin position="163"/>
        <end position="186"/>
    </location>
</feature>
<evidence type="ECO:0000313" key="3">
    <source>
        <dbReference type="EMBL" id="CAE1325416.1"/>
    </source>
</evidence>
<name>A0A812EMB7_ACAPH</name>
<keyword evidence="2" id="KW-1133">Transmembrane helix</keyword>
<feature type="compositionally biased region" description="Polar residues" evidence="1">
    <location>
        <begin position="131"/>
        <end position="146"/>
    </location>
</feature>
<reference evidence="3" key="1">
    <citation type="submission" date="2021-01" db="EMBL/GenBank/DDBJ databases">
        <authorList>
            <person name="Li R."/>
            <person name="Bekaert M."/>
        </authorList>
    </citation>
    <scope>NUCLEOTIDE SEQUENCE</scope>
    <source>
        <strain evidence="3">Farmed</strain>
    </source>
</reference>
<dbReference type="EMBL" id="CAHIKZ030005448">
    <property type="protein sequence ID" value="CAE1325416.1"/>
    <property type="molecule type" value="Genomic_DNA"/>
</dbReference>
<dbReference type="AlphaFoldDB" id="A0A812EMB7"/>
<keyword evidence="2" id="KW-0812">Transmembrane</keyword>
<gene>
    <name evidence="3" type="ORF">SPHA_75056</name>
</gene>
<protein>
    <submittedName>
        <fullName evidence="3">Uncharacterized protein</fullName>
    </submittedName>
</protein>
<feature type="region of interest" description="Disordered" evidence="1">
    <location>
        <begin position="71"/>
        <end position="103"/>
    </location>
</feature>
<evidence type="ECO:0000256" key="2">
    <source>
        <dbReference type="SAM" id="Phobius"/>
    </source>
</evidence>
<comment type="caution">
    <text evidence="3">The sequence shown here is derived from an EMBL/GenBank/DDBJ whole genome shotgun (WGS) entry which is preliminary data.</text>
</comment>
<organism evidence="3 4">
    <name type="scientific">Acanthosepion pharaonis</name>
    <name type="common">Pharaoh cuttlefish</name>
    <name type="synonym">Sepia pharaonis</name>
    <dbReference type="NCBI Taxonomy" id="158019"/>
    <lineage>
        <taxon>Eukaryota</taxon>
        <taxon>Metazoa</taxon>
        <taxon>Spiralia</taxon>
        <taxon>Lophotrochozoa</taxon>
        <taxon>Mollusca</taxon>
        <taxon>Cephalopoda</taxon>
        <taxon>Coleoidea</taxon>
        <taxon>Decapodiformes</taxon>
        <taxon>Sepiida</taxon>
        <taxon>Sepiina</taxon>
        <taxon>Sepiidae</taxon>
        <taxon>Acanthosepion</taxon>
    </lineage>
</organism>